<protein>
    <submittedName>
        <fullName evidence="1">Uncharacterized protein</fullName>
    </submittedName>
</protein>
<keyword evidence="2" id="KW-1185">Reference proteome</keyword>
<evidence type="ECO:0000313" key="1">
    <source>
        <dbReference type="EMBL" id="KAK3872523.1"/>
    </source>
</evidence>
<dbReference type="EMBL" id="JAWQEG010002357">
    <property type="protein sequence ID" value="KAK3872523.1"/>
    <property type="molecule type" value="Genomic_DNA"/>
</dbReference>
<dbReference type="AlphaFoldDB" id="A0AAE1FHU0"/>
<gene>
    <name evidence="1" type="ORF">Pcinc_022395</name>
</gene>
<evidence type="ECO:0000313" key="2">
    <source>
        <dbReference type="Proteomes" id="UP001286313"/>
    </source>
</evidence>
<sequence>MDHLSDDSSDPDTPEAFKSGCLLSRITLLALRCLSTRLQPVVLQLQLFCNSSQLSVTNTISSAKSILHGYSTLTPSSPYISTFPSSPHYHAGSAVGAAKPSSAWVALHHLPAFTPLIPTSPTTTSPPHLLLRQLSVCSDGVGGGCTCSRLRYAHCLGNYERCSQVDVISRVLNISKEKVSGVCNNYESSVYVCVIVQGGKAKKIFIHGAQEGSV</sequence>
<proteinExistence type="predicted"/>
<reference evidence="1" key="1">
    <citation type="submission" date="2023-10" db="EMBL/GenBank/DDBJ databases">
        <title>Genome assemblies of two species of porcelain crab, Petrolisthes cinctipes and Petrolisthes manimaculis (Anomura: Porcellanidae).</title>
        <authorList>
            <person name="Angst P."/>
        </authorList>
    </citation>
    <scope>NUCLEOTIDE SEQUENCE</scope>
    <source>
        <strain evidence="1">PB745_01</strain>
        <tissue evidence="1">Gill</tissue>
    </source>
</reference>
<organism evidence="1 2">
    <name type="scientific">Petrolisthes cinctipes</name>
    <name type="common">Flat porcelain crab</name>
    <dbReference type="NCBI Taxonomy" id="88211"/>
    <lineage>
        <taxon>Eukaryota</taxon>
        <taxon>Metazoa</taxon>
        <taxon>Ecdysozoa</taxon>
        <taxon>Arthropoda</taxon>
        <taxon>Crustacea</taxon>
        <taxon>Multicrustacea</taxon>
        <taxon>Malacostraca</taxon>
        <taxon>Eumalacostraca</taxon>
        <taxon>Eucarida</taxon>
        <taxon>Decapoda</taxon>
        <taxon>Pleocyemata</taxon>
        <taxon>Anomura</taxon>
        <taxon>Galatheoidea</taxon>
        <taxon>Porcellanidae</taxon>
        <taxon>Petrolisthes</taxon>
    </lineage>
</organism>
<dbReference type="Proteomes" id="UP001286313">
    <property type="component" value="Unassembled WGS sequence"/>
</dbReference>
<comment type="caution">
    <text evidence="1">The sequence shown here is derived from an EMBL/GenBank/DDBJ whole genome shotgun (WGS) entry which is preliminary data.</text>
</comment>
<name>A0AAE1FHU0_PETCI</name>
<accession>A0AAE1FHU0</accession>